<dbReference type="Proteomes" id="UP000242793">
    <property type="component" value="Plasmid unnamed"/>
</dbReference>
<accession>A0A1V0HJT6</accession>
<reference evidence="1 2" key="1">
    <citation type="submission" date="2015-10" db="EMBL/GenBank/DDBJ databases">
        <title>Survey of human and primate louse endosymbionts.</title>
        <authorList>
            <person name="Boyd B.M."/>
        </authorList>
    </citation>
    <scope>NUCLEOTIDE SEQUENCE [LARGE SCALE GENOMIC DNA]</scope>
    <source>
        <strain evidence="1 2">PTSK</strain>
        <plasmid evidence="2">Plasmid</plasmid>
    </source>
</reference>
<sequence length="72" mass="8440">MLTLKTWQAAKETLKIIKILNKKYIASLIHDRIKVLKKLPKRIKLPVIIGCTNRSKRFHQIRFKQNDINGSS</sequence>
<keyword evidence="1" id="KW-0614">Plasmid</keyword>
<evidence type="ECO:0000313" key="1">
    <source>
        <dbReference type="EMBL" id="ARC53100.1"/>
    </source>
</evidence>
<name>A0A1V0HJT6_9ENTR</name>
<dbReference type="AlphaFoldDB" id="A0A1V0HJT6"/>
<dbReference type="KEGG" id="rped:AOQ87_00015"/>
<dbReference type="EMBL" id="CP012838">
    <property type="protein sequence ID" value="ARC53100.1"/>
    <property type="molecule type" value="Genomic_DNA"/>
</dbReference>
<geneLocation type="plasmid" evidence="2"/>
<gene>
    <name evidence="1" type="ORF">AOQ87_00015</name>
</gene>
<organism evidence="1 2">
    <name type="scientific">Candidatus Riesia pediculischaeffi</name>
    <dbReference type="NCBI Taxonomy" id="428411"/>
    <lineage>
        <taxon>Bacteria</taxon>
        <taxon>Pseudomonadati</taxon>
        <taxon>Pseudomonadota</taxon>
        <taxon>Gammaproteobacteria</taxon>
        <taxon>Enterobacterales</taxon>
        <taxon>Enterobacteriaceae</taxon>
        <taxon>Candidatus Riesia</taxon>
    </lineage>
</organism>
<proteinExistence type="predicted"/>
<keyword evidence="2" id="KW-1185">Reference proteome</keyword>
<protein>
    <submittedName>
        <fullName evidence="1">Uncharacterized protein</fullName>
    </submittedName>
</protein>
<evidence type="ECO:0000313" key="2">
    <source>
        <dbReference type="Proteomes" id="UP000242793"/>
    </source>
</evidence>